<sequence>MSRRTSTTRDYKSRRASRAAGGELARARRGPADGDAATLEEHRTEDGPPETPRLFLGLLRHSPKKGPSARRSLPAPPLSAVLIQRRLRHRDVASLVPRGCGGAAGPQARRTAGEQSGTGSPLCAPPPTPHSSGPDVSLTGAAAVPSAARAPPPRLQGNRGFRLLLWEPKVTVYSHGRPAARPRAAPRTASPG</sequence>
<feature type="compositionally biased region" description="Low complexity" evidence="1">
    <location>
        <begin position="177"/>
        <end position="192"/>
    </location>
</feature>
<feature type="region of interest" description="Disordered" evidence="1">
    <location>
        <begin position="172"/>
        <end position="192"/>
    </location>
</feature>
<dbReference type="AlphaFoldDB" id="A0A7J7TET0"/>
<gene>
    <name evidence="2" type="ORF">mRhiFer1_008923</name>
</gene>
<evidence type="ECO:0000313" key="3">
    <source>
        <dbReference type="Proteomes" id="UP000585614"/>
    </source>
</evidence>
<reference evidence="2 3" key="1">
    <citation type="journal article" date="2020" name="Nature">
        <title>Six reference-quality genomes reveal evolution of bat adaptations.</title>
        <authorList>
            <person name="Jebb D."/>
            <person name="Huang Z."/>
            <person name="Pippel M."/>
            <person name="Hughes G.M."/>
            <person name="Lavrichenko K."/>
            <person name="Devanna P."/>
            <person name="Winkler S."/>
            <person name="Jermiin L.S."/>
            <person name="Skirmuntt E.C."/>
            <person name="Katzourakis A."/>
            <person name="Burkitt-Gray L."/>
            <person name="Ray D.A."/>
            <person name="Sullivan K.A.M."/>
            <person name="Roscito J.G."/>
            <person name="Kirilenko B.M."/>
            <person name="Davalos L.M."/>
            <person name="Corthals A.P."/>
            <person name="Power M.L."/>
            <person name="Jones G."/>
            <person name="Ransome R.D."/>
            <person name="Dechmann D.K.N."/>
            <person name="Locatelli A.G."/>
            <person name="Puechmaille S.J."/>
            <person name="Fedrigo O."/>
            <person name="Jarvis E.D."/>
            <person name="Hiller M."/>
            <person name="Vernes S.C."/>
            <person name="Myers E.W."/>
            <person name="Teeling E.C."/>
        </authorList>
    </citation>
    <scope>NUCLEOTIDE SEQUENCE [LARGE SCALE GENOMIC DNA]</scope>
    <source>
        <strain evidence="2">MRhiFer1</strain>
        <tissue evidence="2">Lung</tissue>
    </source>
</reference>
<name>A0A7J7TET0_RHIFE</name>
<proteinExistence type="predicted"/>
<protein>
    <submittedName>
        <fullName evidence="2">Uncharacterized protein</fullName>
    </submittedName>
</protein>
<dbReference type="EMBL" id="JACAGC010000020">
    <property type="protein sequence ID" value="KAF6298873.1"/>
    <property type="molecule type" value="Genomic_DNA"/>
</dbReference>
<organism evidence="2 3">
    <name type="scientific">Rhinolophus ferrumequinum</name>
    <name type="common">Greater horseshoe bat</name>
    <dbReference type="NCBI Taxonomy" id="59479"/>
    <lineage>
        <taxon>Eukaryota</taxon>
        <taxon>Metazoa</taxon>
        <taxon>Chordata</taxon>
        <taxon>Craniata</taxon>
        <taxon>Vertebrata</taxon>
        <taxon>Euteleostomi</taxon>
        <taxon>Mammalia</taxon>
        <taxon>Eutheria</taxon>
        <taxon>Laurasiatheria</taxon>
        <taxon>Chiroptera</taxon>
        <taxon>Yinpterochiroptera</taxon>
        <taxon>Rhinolophoidea</taxon>
        <taxon>Rhinolophidae</taxon>
        <taxon>Rhinolophinae</taxon>
        <taxon>Rhinolophus</taxon>
    </lineage>
</organism>
<comment type="caution">
    <text evidence="2">The sequence shown here is derived from an EMBL/GenBank/DDBJ whole genome shotgun (WGS) entry which is preliminary data.</text>
</comment>
<evidence type="ECO:0000313" key="2">
    <source>
        <dbReference type="EMBL" id="KAF6298873.1"/>
    </source>
</evidence>
<feature type="region of interest" description="Disordered" evidence="1">
    <location>
        <begin position="96"/>
        <end position="159"/>
    </location>
</feature>
<evidence type="ECO:0000256" key="1">
    <source>
        <dbReference type="SAM" id="MobiDB-lite"/>
    </source>
</evidence>
<accession>A0A7J7TET0</accession>
<feature type="region of interest" description="Disordered" evidence="1">
    <location>
        <begin position="1"/>
        <end position="77"/>
    </location>
</feature>
<dbReference type="Proteomes" id="UP000585614">
    <property type="component" value="Unassembled WGS sequence"/>
</dbReference>